<dbReference type="SUPFAM" id="SSF53822">
    <property type="entry name" value="Periplasmic binding protein-like I"/>
    <property type="match status" value="1"/>
</dbReference>
<evidence type="ECO:0000256" key="3">
    <source>
        <dbReference type="ARBA" id="ARBA00023163"/>
    </source>
</evidence>
<dbReference type="Pfam" id="PF13377">
    <property type="entry name" value="Peripla_BP_3"/>
    <property type="match status" value="1"/>
</dbReference>
<reference evidence="5 6" key="1">
    <citation type="journal article" date="2008" name="Int. J. Syst. Evol. Microbiol.">
        <title>Tessaracoccus flavescens sp. nov., isolated from marine sediment.</title>
        <authorList>
            <person name="Lee D.W."/>
            <person name="Lee S.D."/>
        </authorList>
    </citation>
    <scope>NUCLEOTIDE SEQUENCE [LARGE SCALE GENOMIC DNA]</scope>
    <source>
        <strain evidence="5 6">SST-39T</strain>
    </source>
</reference>
<dbReference type="GO" id="GO:0003700">
    <property type="term" value="F:DNA-binding transcription factor activity"/>
    <property type="evidence" value="ECO:0007669"/>
    <property type="project" value="TreeGrafter"/>
</dbReference>
<dbReference type="InterPro" id="IPR046335">
    <property type="entry name" value="LacI/GalR-like_sensor"/>
</dbReference>
<sequence>MANSHLRDGKEEYYLSQFEQQRVRGVLVTPSGADLDQHRATAHRGTPVVLVDSVDPEEGFCTIVVDDHYGGYLAVDHLIGLGRTRILVVGGPPHFRQVGRRHAGALAAAEGRGVELAYLEAPDMTILAGRAIGEQILRTMSPIPDAIFAMNDLLATGLLQALVMNRGVRVPENIALIGYDDIDFCANAIVPISSVRQPSAELGRRAVELLEAEIDDGRTHEHVSVVLKPVLVVRQSTAGTAATQG</sequence>
<protein>
    <recommendedName>
        <fullName evidence="4">Transcriptional regulator LacI/GalR-like sensor domain-containing protein</fullName>
    </recommendedName>
</protein>
<keyword evidence="1" id="KW-0805">Transcription regulation</keyword>
<proteinExistence type="predicted"/>
<evidence type="ECO:0000256" key="1">
    <source>
        <dbReference type="ARBA" id="ARBA00023015"/>
    </source>
</evidence>
<evidence type="ECO:0000259" key="4">
    <source>
        <dbReference type="Pfam" id="PF13377"/>
    </source>
</evidence>
<accession>A0A1Q2CVE9</accession>
<gene>
    <name evidence="5" type="ORF">BW733_03830</name>
</gene>
<dbReference type="AlphaFoldDB" id="A0A1Q2CVE9"/>
<keyword evidence="6" id="KW-1185">Reference proteome</keyword>
<dbReference type="Proteomes" id="UP000188235">
    <property type="component" value="Chromosome"/>
</dbReference>
<dbReference type="EMBL" id="CP019607">
    <property type="protein sequence ID" value="AQP50092.1"/>
    <property type="molecule type" value="Genomic_DNA"/>
</dbReference>
<evidence type="ECO:0000256" key="2">
    <source>
        <dbReference type="ARBA" id="ARBA00023125"/>
    </source>
</evidence>
<dbReference type="Gene3D" id="3.40.50.2300">
    <property type="match status" value="2"/>
</dbReference>
<organism evidence="5 6">
    <name type="scientific">Tessaracoccus flavescens</name>
    <dbReference type="NCBI Taxonomy" id="399497"/>
    <lineage>
        <taxon>Bacteria</taxon>
        <taxon>Bacillati</taxon>
        <taxon>Actinomycetota</taxon>
        <taxon>Actinomycetes</taxon>
        <taxon>Propionibacteriales</taxon>
        <taxon>Propionibacteriaceae</taxon>
        <taxon>Tessaracoccus</taxon>
    </lineage>
</organism>
<keyword evidence="3" id="KW-0804">Transcription</keyword>
<dbReference type="KEGG" id="tfa:BW733_03830"/>
<feature type="domain" description="Transcriptional regulator LacI/GalR-like sensor" evidence="4">
    <location>
        <begin position="75"/>
        <end position="237"/>
    </location>
</feature>
<dbReference type="PANTHER" id="PTHR30146:SF109">
    <property type="entry name" value="HTH-TYPE TRANSCRIPTIONAL REGULATOR GALS"/>
    <property type="match status" value="1"/>
</dbReference>
<evidence type="ECO:0000313" key="6">
    <source>
        <dbReference type="Proteomes" id="UP000188235"/>
    </source>
</evidence>
<dbReference type="STRING" id="399497.BW733_03830"/>
<dbReference type="PANTHER" id="PTHR30146">
    <property type="entry name" value="LACI-RELATED TRANSCRIPTIONAL REPRESSOR"/>
    <property type="match status" value="1"/>
</dbReference>
<name>A0A1Q2CVE9_9ACTN</name>
<keyword evidence="2" id="KW-0238">DNA-binding</keyword>
<dbReference type="GO" id="GO:0000976">
    <property type="term" value="F:transcription cis-regulatory region binding"/>
    <property type="evidence" value="ECO:0007669"/>
    <property type="project" value="TreeGrafter"/>
</dbReference>
<evidence type="ECO:0000313" key="5">
    <source>
        <dbReference type="EMBL" id="AQP50092.1"/>
    </source>
</evidence>
<dbReference type="InterPro" id="IPR028082">
    <property type="entry name" value="Peripla_BP_I"/>
</dbReference>